<evidence type="ECO:0000313" key="4">
    <source>
        <dbReference type="Proteomes" id="UP000249045"/>
    </source>
</evidence>
<organism evidence="3 4">
    <name type="scientific">Micromonospora noduli</name>
    <dbReference type="NCBI Taxonomy" id="709876"/>
    <lineage>
        <taxon>Bacteria</taxon>
        <taxon>Bacillati</taxon>
        <taxon>Actinomycetota</taxon>
        <taxon>Actinomycetes</taxon>
        <taxon>Micromonosporales</taxon>
        <taxon>Micromonosporaceae</taxon>
        <taxon>Micromonospora</taxon>
    </lineage>
</organism>
<comment type="caution">
    <text evidence="3">The sequence shown here is derived from an EMBL/GenBank/DDBJ whole genome shotgun (WGS) entry which is preliminary data.</text>
</comment>
<sequence>MRSVHVARGRLLRGLTALVVGTAGVAVAAGPAAAQDDPGWVDGWLGDVTVGGPGAPGRTVPLTLNSTGASQPRVTIDLTGLAGVATAGFPDYCVTQGTSVTCPMPPTAIEEFGTLTGTIPVVFRPAPGAVDGATGTLDYTALGEQTEAYAQQATVTVRSGPDLLDLVDEHLTGVEVGDNLAVPVSVVNAGDHPAVDLRLTMRFPVGLVPTNYRNCRYGTNQSLATVMVCTVRGTFAPGQRHELRGGLGTTVGPATLGSKRITQVVEPLASAGPLPSGVKLRSRDADRALRLRPVGTALDVLPVEASRADGQTYLRGVHGAFDIVATGAAVTGAVGDTVRVTVGLRNTGPGVPDGSISGESVGAFLFTPPAGVTVLATPPGCWLSGDEEEPETVPATWYCNGPGSVFPAGTTHAVGFDLRIDSLSGAPGEVQPFQRYPRVDDDPSNDIAPVTVN</sequence>
<name>A0ABX9D573_9ACTN</name>
<evidence type="ECO:0000256" key="2">
    <source>
        <dbReference type="SAM" id="SignalP"/>
    </source>
</evidence>
<feature type="region of interest" description="Disordered" evidence="1">
    <location>
        <begin position="429"/>
        <end position="453"/>
    </location>
</feature>
<gene>
    <name evidence="3" type="ORF">MED15_01802</name>
</gene>
<keyword evidence="2" id="KW-0732">Signal</keyword>
<keyword evidence="4" id="KW-1185">Reference proteome</keyword>
<dbReference type="RefSeq" id="WP_146766705.1">
    <property type="nucleotide sequence ID" value="NZ_PYAC01000005.1"/>
</dbReference>
<reference evidence="3 4" key="1">
    <citation type="submission" date="2018-03" db="EMBL/GenBank/DDBJ databases">
        <title>Defining the species Micromonospora saelicesensis and Micromonospora noduli under the framework of genomics.</title>
        <authorList>
            <person name="Riesco R."/>
            <person name="Trujillo M.E."/>
        </authorList>
    </citation>
    <scope>NUCLEOTIDE SEQUENCE [LARGE SCALE GENOMIC DNA]</scope>
    <source>
        <strain evidence="3 4">MED15</strain>
    </source>
</reference>
<evidence type="ECO:0000256" key="1">
    <source>
        <dbReference type="SAM" id="MobiDB-lite"/>
    </source>
</evidence>
<evidence type="ECO:0000313" key="3">
    <source>
        <dbReference type="EMBL" id="RAO22294.1"/>
    </source>
</evidence>
<accession>A0ABX9D573</accession>
<dbReference type="EMBL" id="PYAC01000005">
    <property type="protein sequence ID" value="RAO22294.1"/>
    <property type="molecule type" value="Genomic_DNA"/>
</dbReference>
<dbReference type="Proteomes" id="UP000249045">
    <property type="component" value="Unassembled WGS sequence"/>
</dbReference>
<proteinExistence type="predicted"/>
<feature type="signal peptide" evidence="2">
    <location>
        <begin position="1"/>
        <end position="28"/>
    </location>
</feature>
<protein>
    <recommendedName>
        <fullName evidence="5">DUF11 domain-containing protein</fullName>
    </recommendedName>
</protein>
<feature type="chain" id="PRO_5047192354" description="DUF11 domain-containing protein" evidence="2">
    <location>
        <begin position="29"/>
        <end position="453"/>
    </location>
</feature>
<evidence type="ECO:0008006" key="5">
    <source>
        <dbReference type="Google" id="ProtNLM"/>
    </source>
</evidence>